<evidence type="ECO:0000256" key="3">
    <source>
        <dbReference type="ARBA" id="ARBA00022559"/>
    </source>
</evidence>
<feature type="transmembrane region" description="Helical" evidence="12">
    <location>
        <begin position="7"/>
        <end position="27"/>
    </location>
</feature>
<dbReference type="OrthoDB" id="9809746at2"/>
<reference evidence="15" key="3">
    <citation type="submission" date="2011-05" db="EMBL/GenBank/DDBJ databases">
        <title>Complete sequence of Methylomonas methanica MC09.</title>
        <authorList>
            <consortium name="US DOE Joint Genome Institute"/>
            <person name="Lucas S."/>
            <person name="Han J."/>
            <person name="Lapidus A."/>
            <person name="Cheng J.-F."/>
            <person name="Goodwin L."/>
            <person name="Pitluck S."/>
            <person name="Peters L."/>
            <person name="Mikhailova N."/>
            <person name="Teshima H."/>
            <person name="Han C."/>
            <person name="Tapia R."/>
            <person name="Land M."/>
            <person name="Hauser L."/>
            <person name="Kyrpides N."/>
            <person name="Ivanova N."/>
            <person name="Pagani I."/>
            <person name="Stein L."/>
            <person name="Woyke T."/>
        </authorList>
    </citation>
    <scope>NUCLEOTIDE SEQUENCE [LARGE SCALE GENOMIC DNA]</scope>
    <source>
        <strain evidence="15">MC09</strain>
    </source>
</reference>
<evidence type="ECO:0000256" key="5">
    <source>
        <dbReference type="ARBA" id="ARBA00023002"/>
    </source>
</evidence>
<evidence type="ECO:0000313" key="14">
    <source>
        <dbReference type="EMBL" id="AEG01935.1"/>
    </source>
</evidence>
<dbReference type="EC" id="1.11.1.24" evidence="2"/>
<keyword evidence="12" id="KW-1133">Transmembrane helix</keyword>
<evidence type="ECO:0000256" key="2">
    <source>
        <dbReference type="ARBA" id="ARBA00013017"/>
    </source>
</evidence>
<evidence type="ECO:0000259" key="13">
    <source>
        <dbReference type="PROSITE" id="PS51352"/>
    </source>
</evidence>
<evidence type="ECO:0000256" key="7">
    <source>
        <dbReference type="ARBA" id="ARBA00023284"/>
    </source>
</evidence>
<dbReference type="GO" id="GO:0008379">
    <property type="term" value="F:thioredoxin peroxidase activity"/>
    <property type="evidence" value="ECO:0007669"/>
    <property type="project" value="TreeGrafter"/>
</dbReference>
<dbReference type="InterPro" id="IPR036249">
    <property type="entry name" value="Thioredoxin-like_sf"/>
</dbReference>
<evidence type="ECO:0000256" key="6">
    <source>
        <dbReference type="ARBA" id="ARBA00023157"/>
    </source>
</evidence>
<dbReference type="PANTHER" id="PTHR42801:SF7">
    <property type="entry name" value="SLL1159 PROTEIN"/>
    <property type="match status" value="1"/>
</dbReference>
<keyword evidence="3" id="KW-0575">Peroxidase</keyword>
<evidence type="ECO:0000256" key="11">
    <source>
        <dbReference type="ARBA" id="ARBA00049091"/>
    </source>
</evidence>
<dbReference type="InterPro" id="IPR050924">
    <property type="entry name" value="Peroxiredoxin_BCP/PrxQ"/>
</dbReference>
<evidence type="ECO:0000313" key="15">
    <source>
        <dbReference type="Proteomes" id="UP000008888"/>
    </source>
</evidence>
<evidence type="ECO:0000256" key="4">
    <source>
        <dbReference type="ARBA" id="ARBA00022862"/>
    </source>
</evidence>
<name>F9ZVF3_METMM</name>
<comment type="catalytic activity">
    <reaction evidence="11">
        <text>a hydroperoxide + [thioredoxin]-dithiol = an alcohol + [thioredoxin]-disulfide + H2O</text>
        <dbReference type="Rhea" id="RHEA:62620"/>
        <dbReference type="Rhea" id="RHEA-COMP:10698"/>
        <dbReference type="Rhea" id="RHEA-COMP:10700"/>
        <dbReference type="ChEBI" id="CHEBI:15377"/>
        <dbReference type="ChEBI" id="CHEBI:29950"/>
        <dbReference type="ChEBI" id="CHEBI:30879"/>
        <dbReference type="ChEBI" id="CHEBI:35924"/>
        <dbReference type="ChEBI" id="CHEBI:50058"/>
        <dbReference type="EC" id="1.11.1.24"/>
    </reaction>
</comment>
<feature type="transmembrane region" description="Helical" evidence="12">
    <location>
        <begin position="67"/>
        <end position="85"/>
    </location>
</feature>
<dbReference type="Gene3D" id="3.40.30.10">
    <property type="entry name" value="Glutaredoxin"/>
    <property type="match status" value="1"/>
</dbReference>
<dbReference type="HOGENOM" id="CLU_081272_0_0_6"/>
<evidence type="ECO:0000256" key="12">
    <source>
        <dbReference type="SAM" id="Phobius"/>
    </source>
</evidence>
<reference evidence="14 15" key="1">
    <citation type="journal article" date="2011" name="J. Bacteriol.">
        <title>Complete Genome Sequence of the Aerobic Marine Methanotroph Methylomonas methanica MC09.</title>
        <authorList>
            <person name="Boden R."/>
            <person name="Cunliffe M."/>
            <person name="Scanlan J."/>
            <person name="Moussard H."/>
            <person name="Kits K.D."/>
            <person name="Klotz M.G."/>
            <person name="Jetten M.S."/>
            <person name="Vuilleumier S."/>
            <person name="Han J."/>
            <person name="Peters L."/>
            <person name="Mikhailova N."/>
            <person name="Teshima H."/>
            <person name="Tapia R."/>
            <person name="Kyrpides N."/>
            <person name="Ivanova N."/>
            <person name="Pagani I."/>
            <person name="Cheng J.F."/>
            <person name="Goodwin L."/>
            <person name="Han C."/>
            <person name="Hauser L."/>
            <person name="Land M.L."/>
            <person name="Lapidus A."/>
            <person name="Lucas S."/>
            <person name="Pitluck S."/>
            <person name="Woyke T."/>
            <person name="Stein L."/>
            <person name="Murrell J.C."/>
        </authorList>
    </citation>
    <scope>NUCLEOTIDE SEQUENCE [LARGE SCALE GENOMIC DNA]</scope>
    <source>
        <strain evidence="14 15">MC09</strain>
    </source>
</reference>
<dbReference type="PANTHER" id="PTHR42801">
    <property type="entry name" value="THIOREDOXIN-DEPENDENT PEROXIDE REDUCTASE"/>
    <property type="match status" value="1"/>
</dbReference>
<keyword evidence="12" id="KW-0472">Membrane</keyword>
<keyword evidence="7" id="KW-0676">Redox-active center</keyword>
<evidence type="ECO:0000256" key="1">
    <source>
        <dbReference type="ARBA" id="ARBA00003330"/>
    </source>
</evidence>
<dbReference type="SUPFAM" id="SSF52833">
    <property type="entry name" value="Thioredoxin-like"/>
    <property type="match status" value="1"/>
</dbReference>
<dbReference type="KEGG" id="mmt:Metme_3571"/>
<dbReference type="Pfam" id="PF00578">
    <property type="entry name" value="AhpC-TSA"/>
    <property type="match status" value="1"/>
</dbReference>
<feature type="transmembrane region" description="Helical" evidence="12">
    <location>
        <begin position="91"/>
        <end position="110"/>
    </location>
</feature>
<reference key="2">
    <citation type="submission" date="2011-05" db="EMBL/GenBank/DDBJ databases">
        <title>Complete genome sequence of the aerobic marine methanotroph Methylomonas methanica MC09.</title>
        <authorList>
            <person name="Boden R."/>
            <person name="Cunliffe M."/>
            <person name="Scanlan J."/>
            <person name="Moussard H."/>
            <person name="Kits K.D."/>
            <person name="Klotz M."/>
            <person name="Jetten M."/>
            <person name="Vuilleumier S."/>
            <person name="Han J."/>
            <person name="Peters L."/>
            <person name="Mikhailova N."/>
            <person name="Teshima H."/>
            <person name="Tapia R."/>
            <person name="Kyrpides N."/>
            <person name="Ivanova N."/>
            <person name="Pagani I."/>
            <person name="Cheng J.-F."/>
            <person name="Goodwin L."/>
            <person name="Han C."/>
            <person name="Hauser L."/>
            <person name="Land M."/>
            <person name="Lapidus A."/>
            <person name="Lucas S."/>
            <person name="Pitluck S."/>
            <person name="Woyke T."/>
            <person name="Stein L.Y."/>
            <person name="Murrell C."/>
        </authorList>
    </citation>
    <scope>NUCLEOTIDE SEQUENCE</scope>
    <source>
        <strain>MC09</strain>
    </source>
</reference>
<keyword evidence="4" id="KW-0049">Antioxidant</keyword>
<dbReference type="CDD" id="cd02970">
    <property type="entry name" value="PRX_like2"/>
    <property type="match status" value="1"/>
</dbReference>
<gene>
    <name evidence="14" type="ordered locus">Metme_3571</name>
</gene>
<dbReference type="eggNOG" id="COG1225">
    <property type="taxonomic scope" value="Bacteria"/>
</dbReference>
<dbReference type="PROSITE" id="PS51352">
    <property type="entry name" value="THIOREDOXIN_2"/>
    <property type="match status" value="1"/>
</dbReference>
<keyword evidence="5" id="KW-0560">Oxidoreductase</keyword>
<accession>F9ZVF3</accession>
<feature type="transmembrane region" description="Helical" evidence="12">
    <location>
        <begin position="33"/>
        <end position="55"/>
    </location>
</feature>
<evidence type="ECO:0000256" key="10">
    <source>
        <dbReference type="ARBA" id="ARBA00042639"/>
    </source>
</evidence>
<evidence type="ECO:0000256" key="8">
    <source>
        <dbReference type="ARBA" id="ARBA00032824"/>
    </source>
</evidence>
<feature type="domain" description="Thioredoxin" evidence="13">
    <location>
        <begin position="123"/>
        <end position="284"/>
    </location>
</feature>
<dbReference type="RefSeq" id="WP_013820156.1">
    <property type="nucleotide sequence ID" value="NC_015572.1"/>
</dbReference>
<evidence type="ECO:0000256" key="9">
    <source>
        <dbReference type="ARBA" id="ARBA00038489"/>
    </source>
</evidence>
<dbReference type="GO" id="GO:0005737">
    <property type="term" value="C:cytoplasm"/>
    <property type="evidence" value="ECO:0007669"/>
    <property type="project" value="TreeGrafter"/>
</dbReference>
<dbReference type="AlphaFoldDB" id="F9ZVF3"/>
<comment type="similarity">
    <text evidence="9">Belongs to the peroxiredoxin family. BCP/PrxQ subfamily.</text>
</comment>
<dbReference type="EMBL" id="CP002738">
    <property type="protein sequence ID" value="AEG01935.1"/>
    <property type="molecule type" value="Genomic_DNA"/>
</dbReference>
<protein>
    <recommendedName>
        <fullName evidence="2">thioredoxin-dependent peroxiredoxin</fullName>
        <ecNumber evidence="2">1.11.1.24</ecNumber>
    </recommendedName>
    <alternativeName>
        <fullName evidence="8">Thioredoxin peroxidase</fullName>
    </alternativeName>
    <alternativeName>
        <fullName evidence="10">Thioredoxin-dependent peroxiredoxin Bcp</fullName>
    </alternativeName>
</protein>
<dbReference type="Proteomes" id="UP000008888">
    <property type="component" value="Chromosome"/>
</dbReference>
<dbReference type="GO" id="GO:0045454">
    <property type="term" value="P:cell redox homeostasis"/>
    <property type="evidence" value="ECO:0007669"/>
    <property type="project" value="TreeGrafter"/>
</dbReference>
<dbReference type="GO" id="GO:0034599">
    <property type="term" value="P:cellular response to oxidative stress"/>
    <property type="evidence" value="ECO:0007669"/>
    <property type="project" value="TreeGrafter"/>
</dbReference>
<dbReference type="InterPro" id="IPR013766">
    <property type="entry name" value="Thioredoxin_domain"/>
</dbReference>
<organism evidence="14 15">
    <name type="scientific">Methylomonas methanica (strain DSM 25384 / MC09)</name>
    <dbReference type="NCBI Taxonomy" id="857087"/>
    <lineage>
        <taxon>Bacteria</taxon>
        <taxon>Pseudomonadati</taxon>
        <taxon>Pseudomonadota</taxon>
        <taxon>Gammaproteobacteria</taxon>
        <taxon>Methylococcales</taxon>
        <taxon>Methylococcaceae</taxon>
        <taxon>Methylomonas</taxon>
    </lineage>
</organism>
<keyword evidence="12" id="KW-0812">Transmembrane</keyword>
<keyword evidence="15" id="KW-1185">Reference proteome</keyword>
<keyword evidence="6" id="KW-1015">Disulfide bond</keyword>
<dbReference type="STRING" id="857087.Metme_3571"/>
<proteinExistence type="inferred from homology"/>
<comment type="function">
    <text evidence="1">Thiol-specific peroxidase that catalyzes the reduction of hydrogen peroxide and organic hydroperoxides to water and alcohols, respectively. Plays a role in cell protection against oxidative stress by detoxifying peroxides and as sensor of hydrogen peroxide-mediated signaling events.</text>
</comment>
<dbReference type="InterPro" id="IPR000866">
    <property type="entry name" value="AhpC/TSA"/>
</dbReference>
<sequence length="289" mass="31825">MNLLKSIFISSYMMLLMVIAVYAGWMLYHGADFLAWCGVLLTSGPVLVVIGRLMLFKNVARTSARFPLINILGAVGVGLSFWAYFEQTADVTALVLALSGWGCFLFYAYWFSSYGGRQSSAKFKVGCVLPNFSVKNAHGATITSAQLTDKPAILIFFRGNWCPLCMAQIKELVGRYREISALGVRVALISPQPHTNTEALAKQFSVAFEYITDEGCAAARALGIAQAHGLPMGMQMMGYASETVLPTVIITDRNGTVIWSHETDNYRIRPEPDLYLDVLRRQGIVPVVD</sequence>